<dbReference type="EMBL" id="FOXQ01000004">
    <property type="protein sequence ID" value="SFQ03010.1"/>
    <property type="molecule type" value="Genomic_DNA"/>
</dbReference>
<dbReference type="Pfam" id="PF00582">
    <property type="entry name" value="Usp"/>
    <property type="match status" value="2"/>
</dbReference>
<dbReference type="CDD" id="cd00293">
    <property type="entry name" value="USP-like"/>
    <property type="match status" value="1"/>
</dbReference>
<evidence type="ECO:0000259" key="4">
    <source>
        <dbReference type="Pfam" id="PF00582"/>
    </source>
</evidence>
<dbReference type="PANTHER" id="PTHR46268">
    <property type="entry name" value="STRESS RESPONSE PROTEIN NHAX"/>
    <property type="match status" value="1"/>
</dbReference>
<feature type="domain" description="UspA" evidence="4">
    <location>
        <begin position="1"/>
        <end position="144"/>
    </location>
</feature>
<keyword evidence="2" id="KW-0547">Nucleotide-binding</keyword>
<feature type="domain" description="UspA" evidence="4">
    <location>
        <begin position="153"/>
        <end position="276"/>
    </location>
</feature>
<dbReference type="InterPro" id="IPR006015">
    <property type="entry name" value="Universal_stress_UspA"/>
</dbReference>
<keyword evidence="3" id="KW-0067">ATP-binding</keyword>
<proteinExistence type="inferred from homology"/>
<comment type="similarity">
    <text evidence="1">Belongs to the universal stress protein A family.</text>
</comment>
<dbReference type="SUPFAM" id="SSF52402">
    <property type="entry name" value="Adenine nucleotide alpha hydrolases-like"/>
    <property type="match status" value="2"/>
</dbReference>
<evidence type="ECO:0000256" key="3">
    <source>
        <dbReference type="ARBA" id="ARBA00022840"/>
    </source>
</evidence>
<reference evidence="5 6" key="1">
    <citation type="submission" date="2016-10" db="EMBL/GenBank/DDBJ databases">
        <authorList>
            <person name="de Groot N.N."/>
        </authorList>
    </citation>
    <scope>NUCLEOTIDE SEQUENCE [LARGE SCALE GENOMIC DNA]</scope>
    <source>
        <strain evidence="5 6">DSM 28286</strain>
    </source>
</reference>
<dbReference type="OrthoDB" id="9788959at2"/>
<dbReference type="PRINTS" id="PR01438">
    <property type="entry name" value="UNVRSLSTRESS"/>
</dbReference>
<evidence type="ECO:0000313" key="6">
    <source>
        <dbReference type="Proteomes" id="UP000199031"/>
    </source>
</evidence>
<organism evidence="5 6">
    <name type="scientific">Parafilimonas terrae</name>
    <dbReference type="NCBI Taxonomy" id="1465490"/>
    <lineage>
        <taxon>Bacteria</taxon>
        <taxon>Pseudomonadati</taxon>
        <taxon>Bacteroidota</taxon>
        <taxon>Chitinophagia</taxon>
        <taxon>Chitinophagales</taxon>
        <taxon>Chitinophagaceae</taxon>
        <taxon>Parafilimonas</taxon>
    </lineage>
</organism>
<dbReference type="Proteomes" id="UP000199031">
    <property type="component" value="Unassembled WGS sequence"/>
</dbReference>
<name>A0A1I5V6B7_9BACT</name>
<dbReference type="AlphaFoldDB" id="A0A1I5V6B7"/>
<sequence>MKNILIPTDFSDASYHTISYGIALSKSLNAEKIIIYNAYQPYISEDPEFKPVLLNEIDMYKEVSEQAMQKLKDTFREKISPGTQLICEVDYNVVEGGIIDVSEKYNADLIVMNVSSTGALENLLFGSTAVSLSKHSKIPVLIVPAEAKFTKLDKILLAIDLKNTKTTAPVDHIKKILDITNAKLDALHVLVREKDTDNVKEEEIEFLKTNFAGYNTEYYIEQAHSLTEGINDFAGKHQSDVIIMIPKKRGWLESIFRRSESKAVVFHSHIPVLAIRE</sequence>
<accession>A0A1I5V6B7</accession>
<gene>
    <name evidence="5" type="ORF">SAMN05444277_104236</name>
</gene>
<dbReference type="InterPro" id="IPR014729">
    <property type="entry name" value="Rossmann-like_a/b/a_fold"/>
</dbReference>
<dbReference type="PANTHER" id="PTHR46268:SF27">
    <property type="entry name" value="UNIVERSAL STRESS PROTEIN RV2623"/>
    <property type="match status" value="1"/>
</dbReference>
<dbReference type="GO" id="GO:0005524">
    <property type="term" value="F:ATP binding"/>
    <property type="evidence" value="ECO:0007669"/>
    <property type="project" value="UniProtKB-KW"/>
</dbReference>
<evidence type="ECO:0000313" key="5">
    <source>
        <dbReference type="EMBL" id="SFQ03010.1"/>
    </source>
</evidence>
<evidence type="ECO:0000256" key="1">
    <source>
        <dbReference type="ARBA" id="ARBA00008791"/>
    </source>
</evidence>
<dbReference type="Gene3D" id="3.40.50.620">
    <property type="entry name" value="HUPs"/>
    <property type="match status" value="2"/>
</dbReference>
<evidence type="ECO:0000256" key="2">
    <source>
        <dbReference type="ARBA" id="ARBA00022741"/>
    </source>
</evidence>
<keyword evidence="6" id="KW-1185">Reference proteome</keyword>
<dbReference type="STRING" id="1465490.SAMN05444277_104236"/>
<dbReference type="RefSeq" id="WP_090657536.1">
    <property type="nucleotide sequence ID" value="NZ_FOXQ01000004.1"/>
</dbReference>
<dbReference type="InterPro" id="IPR006016">
    <property type="entry name" value="UspA"/>
</dbReference>
<protein>
    <submittedName>
        <fullName evidence="5">Nucleotide-binding universal stress protein, UspA family</fullName>
    </submittedName>
</protein>